<proteinExistence type="predicted"/>
<evidence type="ECO:0000313" key="6">
    <source>
        <dbReference type="EMBL" id="SQC93404.1"/>
    </source>
</evidence>
<name>A0A291E1B0_9ENTR</name>
<reference evidence="3 7" key="1">
    <citation type="submission" date="2017-09" db="EMBL/GenBank/DDBJ databases">
        <title>FDA dAtabase for Regulatory Grade micrObial Sequences (FDA-ARGOS): Supporting development and validation of Infectious Disease Dx tests.</title>
        <authorList>
            <person name="Minogue T."/>
            <person name="Wolcott M."/>
            <person name="Wasieloski L."/>
            <person name="Aguilar W."/>
            <person name="Moore D."/>
            <person name="Tallon L."/>
            <person name="Sadzewicz L."/>
            <person name="Ott S."/>
            <person name="Zhao X."/>
            <person name="Nagaraj S."/>
            <person name="Vavikolanu K."/>
            <person name="Aluvathingal J."/>
            <person name="Nadendla S."/>
            <person name="Sichtig H."/>
        </authorList>
    </citation>
    <scope>NUCLEOTIDE SEQUENCE [LARGE SCALE GENOMIC DNA]</scope>
    <source>
        <strain evidence="3 7">FDAARGOS_392</strain>
    </source>
</reference>
<dbReference type="EMBL" id="UAVU01000009">
    <property type="protein sequence ID" value="SQC92512.1"/>
    <property type="molecule type" value="Genomic_DNA"/>
</dbReference>
<dbReference type="Proteomes" id="UP000251197">
    <property type="component" value="Unassembled WGS sequence"/>
</dbReference>
<gene>
    <name evidence="1" type="ORF">CO704_10150</name>
    <name evidence="2" type="ORF">CO704_12425</name>
    <name evidence="3" type="ORF">CO704_17000</name>
    <name evidence="4" type="ORF">NCTC12120_00499</name>
    <name evidence="5" type="ORF">NCTC12120_05709</name>
    <name evidence="6" type="ORF">NCTC12120_06518</name>
</gene>
<dbReference type="SUPFAM" id="SSF160719">
    <property type="entry name" value="gpW/gp25-like"/>
    <property type="match status" value="1"/>
</dbReference>
<dbReference type="Proteomes" id="UP000217979">
    <property type="component" value="Chromosome"/>
</dbReference>
<dbReference type="EMBL" id="CP023525">
    <property type="protein sequence ID" value="ATF93686.1"/>
    <property type="molecule type" value="Genomic_DNA"/>
</dbReference>
<dbReference type="AlphaFoldDB" id="A0A291E1B0"/>
<evidence type="ECO:0000313" key="1">
    <source>
        <dbReference type="EMBL" id="ATF92420.1"/>
    </source>
</evidence>
<dbReference type="Pfam" id="PF07409">
    <property type="entry name" value="GP46"/>
    <property type="match status" value="1"/>
</dbReference>
<dbReference type="Gene3D" id="3.10.450.40">
    <property type="match status" value="1"/>
</dbReference>
<accession>A0A291E1B0</accession>
<organism evidence="3 7">
    <name type="scientific">Cedecea neteri</name>
    <dbReference type="NCBI Taxonomy" id="158822"/>
    <lineage>
        <taxon>Bacteria</taxon>
        <taxon>Pseudomonadati</taxon>
        <taxon>Pseudomonadota</taxon>
        <taxon>Gammaproteobacteria</taxon>
        <taxon>Enterobacterales</taxon>
        <taxon>Enterobacteriaceae</taxon>
        <taxon>Cedecea</taxon>
    </lineage>
</organism>
<dbReference type="EMBL" id="UAVU01000003">
    <property type="protein sequence ID" value="SQA96739.1"/>
    <property type="molecule type" value="Genomic_DNA"/>
</dbReference>
<dbReference type="InterPro" id="IPR010877">
    <property type="entry name" value="Phage_Mu_Gp46"/>
</dbReference>
<evidence type="ECO:0000313" key="8">
    <source>
        <dbReference type="Proteomes" id="UP000251197"/>
    </source>
</evidence>
<evidence type="ECO:0000313" key="3">
    <source>
        <dbReference type="EMBL" id="ATF93686.1"/>
    </source>
</evidence>
<protein>
    <submittedName>
        <fullName evidence="4">Phage protein GP46</fullName>
    </submittedName>
</protein>
<sequence length="115" mass="12997">MDRMLNPYTGDYTGTRTTRLENAVLLRLKTPLGSWLFAPLLGSRLHLLPRKDTEETRALAEQYAWQALEPLVTDGRAQAVNVTAVRIRPGWIDLTIQVLQADGKTTTFRHPVQVN</sequence>
<evidence type="ECO:0000313" key="5">
    <source>
        <dbReference type="EMBL" id="SQC92512.1"/>
    </source>
</evidence>
<dbReference type="EMBL" id="CP023525">
    <property type="protein sequence ID" value="ATF92841.1"/>
    <property type="molecule type" value="Genomic_DNA"/>
</dbReference>
<evidence type="ECO:0000313" key="4">
    <source>
        <dbReference type="EMBL" id="SQA96739.1"/>
    </source>
</evidence>
<evidence type="ECO:0000313" key="2">
    <source>
        <dbReference type="EMBL" id="ATF92841.1"/>
    </source>
</evidence>
<dbReference type="EMBL" id="CP023525">
    <property type="protein sequence ID" value="ATF92420.1"/>
    <property type="molecule type" value="Genomic_DNA"/>
</dbReference>
<dbReference type="EMBL" id="UAVU01000010">
    <property type="protein sequence ID" value="SQC93404.1"/>
    <property type="molecule type" value="Genomic_DNA"/>
</dbReference>
<reference evidence="4 8" key="2">
    <citation type="submission" date="2018-06" db="EMBL/GenBank/DDBJ databases">
        <authorList>
            <consortium name="Pathogen Informatics"/>
            <person name="Doyle S."/>
        </authorList>
    </citation>
    <scope>NUCLEOTIDE SEQUENCE [LARGE SCALE GENOMIC DNA]</scope>
    <source>
        <strain evidence="4 8">NCTC12120</strain>
    </source>
</reference>
<evidence type="ECO:0000313" key="7">
    <source>
        <dbReference type="Proteomes" id="UP000217979"/>
    </source>
</evidence>